<comment type="caution">
    <text evidence="1">The sequence shown here is derived from an EMBL/GenBank/DDBJ whole genome shotgun (WGS) entry which is preliminary data.</text>
</comment>
<accession>A0ABT9Y0K9</accession>
<dbReference type="Proteomes" id="UP001224122">
    <property type="component" value="Unassembled WGS sequence"/>
</dbReference>
<evidence type="ECO:0008006" key="3">
    <source>
        <dbReference type="Google" id="ProtNLM"/>
    </source>
</evidence>
<dbReference type="EMBL" id="JAUSTW010000008">
    <property type="protein sequence ID" value="MDQ0201045.1"/>
    <property type="molecule type" value="Genomic_DNA"/>
</dbReference>
<evidence type="ECO:0000313" key="1">
    <source>
        <dbReference type="EMBL" id="MDQ0201045.1"/>
    </source>
</evidence>
<keyword evidence="2" id="KW-1185">Reference proteome</keyword>
<reference evidence="1 2" key="1">
    <citation type="submission" date="2023-07" db="EMBL/GenBank/DDBJ databases">
        <title>Genomic Encyclopedia of Type Strains, Phase IV (KMG-IV): sequencing the most valuable type-strain genomes for metagenomic binning, comparative biology and taxonomic classification.</title>
        <authorList>
            <person name="Goeker M."/>
        </authorList>
    </citation>
    <scope>NUCLEOTIDE SEQUENCE [LARGE SCALE GENOMIC DNA]</scope>
    <source>
        <strain evidence="1 2">DSM 27594</strain>
    </source>
</reference>
<gene>
    <name evidence="1" type="ORF">J2S10_004251</name>
</gene>
<name>A0ABT9Y0K9_9BACI</name>
<protein>
    <recommendedName>
        <fullName evidence="3">Integrase</fullName>
    </recommendedName>
</protein>
<evidence type="ECO:0000313" key="2">
    <source>
        <dbReference type="Proteomes" id="UP001224122"/>
    </source>
</evidence>
<organism evidence="1 2">
    <name type="scientific">Neobacillus ginsengisoli</name>
    <dbReference type="NCBI Taxonomy" id="904295"/>
    <lineage>
        <taxon>Bacteria</taxon>
        <taxon>Bacillati</taxon>
        <taxon>Bacillota</taxon>
        <taxon>Bacilli</taxon>
        <taxon>Bacillales</taxon>
        <taxon>Bacillaceae</taxon>
        <taxon>Neobacillus</taxon>
    </lineage>
</organism>
<dbReference type="RefSeq" id="WP_307411907.1">
    <property type="nucleotide sequence ID" value="NZ_JAUSTW010000008.1"/>
</dbReference>
<sequence>MGSGAKNSKQSQLISKLGHTDTITLKKWYDQYGVLTAFRGF</sequence>
<proteinExistence type="predicted"/>